<keyword evidence="3" id="KW-1185">Reference proteome</keyword>
<name>A0ABQ9HXC1_9NEOP</name>
<reference evidence="2 3" key="1">
    <citation type="submission" date="2023-02" db="EMBL/GenBank/DDBJ databases">
        <title>LHISI_Scaffold_Assembly.</title>
        <authorList>
            <person name="Stuart O.P."/>
            <person name="Cleave R."/>
            <person name="Magrath M.J.L."/>
            <person name="Mikheyev A.S."/>
        </authorList>
    </citation>
    <scope>NUCLEOTIDE SEQUENCE [LARGE SCALE GENOMIC DNA]</scope>
    <source>
        <strain evidence="2">Daus_M_001</strain>
        <tissue evidence="2">Leg muscle</tissue>
    </source>
</reference>
<feature type="compositionally biased region" description="Polar residues" evidence="1">
    <location>
        <begin position="236"/>
        <end position="246"/>
    </location>
</feature>
<dbReference type="Proteomes" id="UP001159363">
    <property type="component" value="Chromosome 3"/>
</dbReference>
<evidence type="ECO:0000313" key="2">
    <source>
        <dbReference type="EMBL" id="KAJ8889024.1"/>
    </source>
</evidence>
<proteinExistence type="predicted"/>
<accession>A0ABQ9HXC1</accession>
<sequence>MAAALSEVKGGRMSCLGAHIPEATLCCCLNTNDDEMPIHGGRFREVFSERQLEDLNNYLTAMEKMFFGMTKLQSKRLVFNFPERCEILHPFSKETRMAQAASIARAMGFNKPNASAIYNADESGLSMCLIGYQSQACDNFMVTHPGQAITDRKASELLSIAYFKAATVDNAVNGFKECEIESYDPLVFNEHDFASAKTTDHVLVMDNAESENATAQTAAPGGQHTETPDEHEAEQNQEPGPSGNCVSVKSKPCRSIFDFKPLPKERPCVKIRKSHSQCTGVITSTPMKEMLVEKEAQVEQERLKQQRQEAWDAKRGIVTKKLKLDSC</sequence>
<gene>
    <name evidence="2" type="ORF">PR048_008518</name>
</gene>
<evidence type="ECO:0000313" key="3">
    <source>
        <dbReference type="Proteomes" id="UP001159363"/>
    </source>
</evidence>
<feature type="region of interest" description="Disordered" evidence="1">
    <location>
        <begin position="211"/>
        <end position="246"/>
    </location>
</feature>
<comment type="caution">
    <text evidence="2">The sequence shown here is derived from an EMBL/GenBank/DDBJ whole genome shotgun (WGS) entry which is preliminary data.</text>
</comment>
<protein>
    <submittedName>
        <fullName evidence="2">Uncharacterized protein</fullName>
    </submittedName>
</protein>
<dbReference type="EMBL" id="JARBHB010000003">
    <property type="protein sequence ID" value="KAJ8889024.1"/>
    <property type="molecule type" value="Genomic_DNA"/>
</dbReference>
<evidence type="ECO:0000256" key="1">
    <source>
        <dbReference type="SAM" id="MobiDB-lite"/>
    </source>
</evidence>
<organism evidence="2 3">
    <name type="scientific">Dryococelus australis</name>
    <dbReference type="NCBI Taxonomy" id="614101"/>
    <lineage>
        <taxon>Eukaryota</taxon>
        <taxon>Metazoa</taxon>
        <taxon>Ecdysozoa</taxon>
        <taxon>Arthropoda</taxon>
        <taxon>Hexapoda</taxon>
        <taxon>Insecta</taxon>
        <taxon>Pterygota</taxon>
        <taxon>Neoptera</taxon>
        <taxon>Polyneoptera</taxon>
        <taxon>Phasmatodea</taxon>
        <taxon>Verophasmatodea</taxon>
        <taxon>Anareolatae</taxon>
        <taxon>Phasmatidae</taxon>
        <taxon>Eurycanthinae</taxon>
        <taxon>Dryococelus</taxon>
    </lineage>
</organism>